<dbReference type="STRING" id="1179773.BN6_02210"/>
<organism evidence="3 4">
    <name type="scientific">Saccharothrix espanaensis (strain ATCC 51144 / DSM 44229 / JCM 9112 / NBRC 15066 / NRRL 15764)</name>
    <dbReference type="NCBI Taxonomy" id="1179773"/>
    <lineage>
        <taxon>Bacteria</taxon>
        <taxon>Bacillati</taxon>
        <taxon>Actinomycetota</taxon>
        <taxon>Actinomycetes</taxon>
        <taxon>Pseudonocardiales</taxon>
        <taxon>Pseudonocardiaceae</taxon>
        <taxon>Saccharothrix</taxon>
    </lineage>
</organism>
<evidence type="ECO:0000256" key="2">
    <source>
        <dbReference type="ARBA" id="ARBA00023326"/>
    </source>
</evidence>
<dbReference type="GO" id="GO:0000272">
    <property type="term" value="P:polysaccharide catabolic process"/>
    <property type="evidence" value="ECO:0007669"/>
    <property type="project" value="UniProtKB-KW"/>
</dbReference>
<dbReference type="InterPro" id="IPR003961">
    <property type="entry name" value="FN3_dom"/>
</dbReference>
<evidence type="ECO:0000313" key="3">
    <source>
        <dbReference type="EMBL" id="CCH27554.1"/>
    </source>
</evidence>
<dbReference type="AlphaFoldDB" id="K0JRY4"/>
<keyword evidence="4" id="KW-1185">Reference proteome</keyword>
<proteinExistence type="predicted"/>
<dbReference type="InterPro" id="IPR036116">
    <property type="entry name" value="FN3_sf"/>
</dbReference>
<reference evidence="3 4" key="1">
    <citation type="journal article" date="2012" name="BMC Genomics">
        <title>Complete genome sequence of Saccharothrix espanaensis DSM 44229T and comparison to the other completely sequenced Pseudonocardiaceae.</title>
        <authorList>
            <person name="Strobel T."/>
            <person name="Al-Dilaimi A."/>
            <person name="Blom J."/>
            <person name="Gessner A."/>
            <person name="Kalinowski J."/>
            <person name="Luzhetska M."/>
            <person name="Puhler A."/>
            <person name="Szczepanowski R."/>
            <person name="Bechthold A."/>
            <person name="Ruckert C."/>
        </authorList>
    </citation>
    <scope>NUCLEOTIDE SEQUENCE [LARGE SCALE GENOMIC DNA]</scope>
    <source>
        <strain evidence="4">ATCC 51144 / DSM 44229 / JCM 9112 / NBRC 15066 / NRRL 15764</strain>
    </source>
</reference>
<dbReference type="CDD" id="cd00063">
    <property type="entry name" value="FN3"/>
    <property type="match status" value="1"/>
</dbReference>
<evidence type="ECO:0000256" key="1">
    <source>
        <dbReference type="ARBA" id="ARBA00023295"/>
    </source>
</evidence>
<accession>K0JRY4</accession>
<keyword evidence="1" id="KW-0378">Hydrolase</keyword>
<dbReference type="GO" id="GO:0016798">
    <property type="term" value="F:hydrolase activity, acting on glycosyl bonds"/>
    <property type="evidence" value="ECO:0007669"/>
    <property type="project" value="UniProtKB-KW"/>
</dbReference>
<evidence type="ECO:0008006" key="5">
    <source>
        <dbReference type="Google" id="ProtNLM"/>
    </source>
</evidence>
<sequence length="594" mass="62314">MERGKLIAWIGGLAVIAGTVVALRHDSAPPTPVELTRFLDQRVEYVADSTAVREPTGLRLTAPDRTSLRATWTATDGVAHGGFEVRWPGGVRLVRTTETELADLDADTDVVVEVRAVDGLGRRSSPAVANAVPRLLHDDSWDLPLVKPLDVFDGPEALSPRRWRVFDGGNADCLGLRPLNGKRLEVGCDVLDLQSNVPLRLGEPGPDGAVGRVVLTTDGPGAAGAGDGELLVALLPGPFPDIGRLTRPFPPDAVVLRITSYGADFDVGPGVPTTSRVVPIGGTSLPPTPGVRHRWELRVLPDAVVALRDGEALAAASVAVPWTVVQPRLAFRNARHTQLDVFGVGGAPTAPAPASVVPLGLGTVQAEAVALGTVPAGRLEGGRSARVTASVIAVSGDVRDVPITVEFGGRSAPARFMASGGSDKSAVLYADFPLPEPSADPLADTAVRLRGTQKFLVNDSHVVVDDQRLPAGRPLPRLTDRDLPDVRVVTPNVVVVHDTGPSDVFPRGGRARLVVELPAEPVREVAAIKGIEVDLDDRRIVTLPTGGSVGGRHEFVLDLAGLPSGRHRVAVRVLPMDERAGAGTADRSFEIGAG</sequence>
<dbReference type="OrthoDB" id="3687762at2"/>
<dbReference type="RefSeq" id="WP_015097668.1">
    <property type="nucleotide sequence ID" value="NC_019673.1"/>
</dbReference>
<keyword evidence="2" id="KW-0624">Polysaccharide degradation</keyword>
<dbReference type="BioCyc" id="SESP1179773:BN6_RS01085-MONOMER"/>
<dbReference type="KEGG" id="sesp:BN6_02210"/>
<gene>
    <name evidence="3" type="ordered locus">BN6_02210</name>
</gene>
<dbReference type="SUPFAM" id="SSF49265">
    <property type="entry name" value="Fibronectin type III"/>
    <property type="match status" value="1"/>
</dbReference>
<dbReference type="PATRIC" id="fig|1179773.3.peg.224"/>
<name>K0JRY4_SACES</name>
<evidence type="ECO:0000313" key="4">
    <source>
        <dbReference type="Proteomes" id="UP000006281"/>
    </source>
</evidence>
<dbReference type="eggNOG" id="ENOG5031HT8">
    <property type="taxonomic scope" value="Bacteria"/>
</dbReference>
<dbReference type="HOGENOM" id="CLU_459181_0_0_11"/>
<keyword evidence="2" id="KW-0119">Carbohydrate metabolism</keyword>
<dbReference type="EMBL" id="HE804045">
    <property type="protein sequence ID" value="CCH27554.1"/>
    <property type="molecule type" value="Genomic_DNA"/>
</dbReference>
<dbReference type="Proteomes" id="UP000006281">
    <property type="component" value="Chromosome"/>
</dbReference>
<keyword evidence="1" id="KW-0326">Glycosidase</keyword>
<protein>
    <recommendedName>
        <fullName evidence="5">Fibronectin type-III domain-containing protein</fullName>
    </recommendedName>
</protein>